<dbReference type="SUPFAM" id="SSF52540">
    <property type="entry name" value="P-loop containing nucleoside triphosphate hydrolases"/>
    <property type="match status" value="1"/>
</dbReference>
<name>A0A6A6TBI1_9PLEO</name>
<evidence type="ECO:0000313" key="2">
    <source>
        <dbReference type="Proteomes" id="UP000799324"/>
    </source>
</evidence>
<reference evidence="1" key="1">
    <citation type="journal article" date="2020" name="Stud. Mycol.">
        <title>101 Dothideomycetes genomes: a test case for predicting lifestyles and emergence of pathogens.</title>
        <authorList>
            <person name="Haridas S."/>
            <person name="Albert R."/>
            <person name="Binder M."/>
            <person name="Bloem J."/>
            <person name="Labutti K."/>
            <person name="Salamov A."/>
            <person name="Andreopoulos B."/>
            <person name="Baker S."/>
            <person name="Barry K."/>
            <person name="Bills G."/>
            <person name="Bluhm B."/>
            <person name="Cannon C."/>
            <person name="Castanera R."/>
            <person name="Culley D."/>
            <person name="Daum C."/>
            <person name="Ezra D."/>
            <person name="Gonzalez J."/>
            <person name="Henrissat B."/>
            <person name="Kuo A."/>
            <person name="Liang C."/>
            <person name="Lipzen A."/>
            <person name="Lutzoni F."/>
            <person name="Magnuson J."/>
            <person name="Mondo S."/>
            <person name="Nolan M."/>
            <person name="Ohm R."/>
            <person name="Pangilinan J."/>
            <person name="Park H.-J."/>
            <person name="Ramirez L."/>
            <person name="Alfaro M."/>
            <person name="Sun H."/>
            <person name="Tritt A."/>
            <person name="Yoshinaga Y."/>
            <person name="Zwiers L.-H."/>
            <person name="Turgeon B."/>
            <person name="Goodwin S."/>
            <person name="Spatafora J."/>
            <person name="Crous P."/>
            <person name="Grigoriev I."/>
        </authorList>
    </citation>
    <scope>NUCLEOTIDE SEQUENCE</scope>
    <source>
        <strain evidence="1">CBS 122681</strain>
    </source>
</reference>
<organism evidence="1 2">
    <name type="scientific">Lophiostoma macrostomum CBS 122681</name>
    <dbReference type="NCBI Taxonomy" id="1314788"/>
    <lineage>
        <taxon>Eukaryota</taxon>
        <taxon>Fungi</taxon>
        <taxon>Dikarya</taxon>
        <taxon>Ascomycota</taxon>
        <taxon>Pezizomycotina</taxon>
        <taxon>Dothideomycetes</taxon>
        <taxon>Pleosporomycetidae</taxon>
        <taxon>Pleosporales</taxon>
        <taxon>Lophiostomataceae</taxon>
        <taxon>Lophiostoma</taxon>
    </lineage>
</organism>
<dbReference type="Proteomes" id="UP000799324">
    <property type="component" value="Unassembled WGS sequence"/>
</dbReference>
<keyword evidence="2" id="KW-1185">Reference proteome</keyword>
<dbReference type="EMBL" id="MU004334">
    <property type="protein sequence ID" value="KAF2656611.1"/>
    <property type="molecule type" value="Genomic_DNA"/>
</dbReference>
<sequence>MSPTLSPNPKPQPLIWINGYPGTGKLTIAKYLVEQLLEKSKAMLIHNHILLDPIYRRFGDAVEPADVDRIRQALREGFFRNYVRNEGMMDRVIVFTDYKENTPSGLSYARGYKHAAESSGRGFLPIYLTIDYDENMRRGTRDDRTSGGRTKAATLEVLKEIRGRGEPYVFEDVEGIHLDVTSLEAEEAARRLLGEIEGWCVRRSKG</sequence>
<dbReference type="CDD" id="cd02019">
    <property type="entry name" value="NK"/>
    <property type="match status" value="1"/>
</dbReference>
<dbReference type="OrthoDB" id="5426988at2759"/>
<proteinExistence type="predicted"/>
<gene>
    <name evidence="1" type="ORF">K491DRAFT_715204</name>
</gene>
<evidence type="ECO:0008006" key="3">
    <source>
        <dbReference type="Google" id="ProtNLM"/>
    </source>
</evidence>
<dbReference type="InterPro" id="IPR027417">
    <property type="entry name" value="P-loop_NTPase"/>
</dbReference>
<dbReference type="AlphaFoldDB" id="A0A6A6TBI1"/>
<protein>
    <recommendedName>
        <fullName evidence="3">P-loop containing nucleoside triphosphate hydrolase protein</fullName>
    </recommendedName>
</protein>
<evidence type="ECO:0000313" key="1">
    <source>
        <dbReference type="EMBL" id="KAF2656611.1"/>
    </source>
</evidence>
<dbReference type="Gene3D" id="3.40.50.300">
    <property type="entry name" value="P-loop containing nucleotide triphosphate hydrolases"/>
    <property type="match status" value="1"/>
</dbReference>
<accession>A0A6A6TBI1</accession>